<accession>A0A421AVC3</accession>
<dbReference type="Proteomes" id="UP000282454">
    <property type="component" value="Unassembled WGS sequence"/>
</dbReference>
<name>A0A421AVC3_9PSEU</name>
<gene>
    <name evidence="2" type="ORF">CLV68_6619</name>
</gene>
<sequence>MISVQVPTSVQWRIGSRCESGGCVAVSPIGVRDTKNPGQGLDISAPSLSRLVEFARTAPGIPAR</sequence>
<dbReference type="Pfam" id="PF04149">
    <property type="entry name" value="DUF397"/>
    <property type="match status" value="1"/>
</dbReference>
<protein>
    <submittedName>
        <fullName evidence="2">Uncharacterized protein DUF397</fullName>
    </submittedName>
</protein>
<organism evidence="2 3">
    <name type="scientific">Actinokineospora cianjurensis</name>
    <dbReference type="NCBI Taxonomy" id="585224"/>
    <lineage>
        <taxon>Bacteria</taxon>
        <taxon>Bacillati</taxon>
        <taxon>Actinomycetota</taxon>
        <taxon>Actinomycetes</taxon>
        <taxon>Pseudonocardiales</taxon>
        <taxon>Pseudonocardiaceae</taxon>
        <taxon>Actinokineospora</taxon>
    </lineage>
</organism>
<evidence type="ECO:0000313" key="2">
    <source>
        <dbReference type="EMBL" id="RLK53696.1"/>
    </source>
</evidence>
<evidence type="ECO:0000259" key="1">
    <source>
        <dbReference type="Pfam" id="PF04149"/>
    </source>
</evidence>
<evidence type="ECO:0000313" key="3">
    <source>
        <dbReference type="Proteomes" id="UP000282454"/>
    </source>
</evidence>
<proteinExistence type="predicted"/>
<dbReference type="AlphaFoldDB" id="A0A421AVC3"/>
<comment type="caution">
    <text evidence="2">The sequence shown here is derived from an EMBL/GenBank/DDBJ whole genome shotgun (WGS) entry which is preliminary data.</text>
</comment>
<feature type="domain" description="DUF397" evidence="1">
    <location>
        <begin position="11"/>
        <end position="55"/>
    </location>
</feature>
<dbReference type="InterPro" id="IPR007278">
    <property type="entry name" value="DUF397"/>
</dbReference>
<dbReference type="EMBL" id="RCDD01000011">
    <property type="protein sequence ID" value="RLK53696.1"/>
    <property type="molecule type" value="Genomic_DNA"/>
</dbReference>
<keyword evidence="3" id="KW-1185">Reference proteome</keyword>
<reference evidence="2 3" key="1">
    <citation type="submission" date="2018-10" db="EMBL/GenBank/DDBJ databases">
        <title>Genomic Encyclopedia of Archaeal and Bacterial Type Strains, Phase II (KMG-II): from individual species to whole genera.</title>
        <authorList>
            <person name="Goeker M."/>
        </authorList>
    </citation>
    <scope>NUCLEOTIDE SEQUENCE [LARGE SCALE GENOMIC DNA]</scope>
    <source>
        <strain evidence="2 3">DSM 45657</strain>
    </source>
</reference>